<keyword evidence="1" id="KW-1133">Transmembrane helix</keyword>
<comment type="caution">
    <text evidence="2">The sequence shown here is derived from an EMBL/GenBank/DDBJ whole genome shotgun (WGS) entry which is preliminary data.</text>
</comment>
<feature type="transmembrane region" description="Helical" evidence="1">
    <location>
        <begin position="96"/>
        <end position="116"/>
    </location>
</feature>
<evidence type="ECO:0000313" key="2">
    <source>
        <dbReference type="EMBL" id="OCQ20141.1"/>
    </source>
</evidence>
<proteinExistence type="predicted"/>
<feature type="transmembrane region" description="Helical" evidence="1">
    <location>
        <begin position="128"/>
        <end position="150"/>
    </location>
</feature>
<accession>A0A1C0TMZ0</accession>
<protein>
    <submittedName>
        <fullName evidence="2">Uncharacterized protein</fullName>
    </submittedName>
</protein>
<feature type="transmembrane region" description="Helical" evidence="1">
    <location>
        <begin position="39"/>
        <end position="60"/>
    </location>
</feature>
<dbReference type="AlphaFoldDB" id="A0A1C0TMZ0"/>
<reference evidence="3" key="1">
    <citation type="submission" date="2016-07" db="EMBL/GenBank/DDBJ databases">
        <authorList>
            <person name="Florea S."/>
            <person name="Webb J.S."/>
            <person name="Jaromczyk J."/>
            <person name="Schardl C.L."/>
        </authorList>
    </citation>
    <scope>NUCLEOTIDE SEQUENCE [LARGE SCALE GENOMIC DNA]</scope>
    <source>
        <strain evidence="3">IPB1</strain>
    </source>
</reference>
<evidence type="ECO:0000313" key="3">
    <source>
        <dbReference type="Proteomes" id="UP000093366"/>
    </source>
</evidence>
<dbReference type="EMBL" id="MAUJ01000006">
    <property type="protein sequence ID" value="OCQ20141.1"/>
    <property type="molecule type" value="Genomic_DNA"/>
</dbReference>
<gene>
    <name evidence="2" type="ORF">A7985_17050</name>
</gene>
<dbReference type="Proteomes" id="UP000093366">
    <property type="component" value="Unassembled WGS sequence"/>
</dbReference>
<name>A0A1C0TMZ0_9GAMM</name>
<organism evidence="2 3">
    <name type="scientific">Pseudoalteromonas luteoviolacea</name>
    <dbReference type="NCBI Taxonomy" id="43657"/>
    <lineage>
        <taxon>Bacteria</taxon>
        <taxon>Pseudomonadati</taxon>
        <taxon>Pseudomonadota</taxon>
        <taxon>Gammaproteobacteria</taxon>
        <taxon>Alteromonadales</taxon>
        <taxon>Pseudoalteromonadaceae</taxon>
        <taxon>Pseudoalteromonas</taxon>
    </lineage>
</organism>
<sequence>MAYDYFGLSIGALVIWGFVMASLMNIFFYVLAINKNLQTLSCSVILATSYGVSDLSLSTQFQSSDFGILLAYDVITIVCLLIARQVLFKREKVQPVIIYCCIGLLINSTLFLAMFVDSHVLGNYKPWGLWYFYSTTVNVIDLIMVGVVILNRDLLGIQLIFRKLGRYRAAV</sequence>
<feature type="transmembrane region" description="Helical" evidence="1">
    <location>
        <begin position="6"/>
        <end position="32"/>
    </location>
</feature>
<feature type="transmembrane region" description="Helical" evidence="1">
    <location>
        <begin position="66"/>
        <end position="84"/>
    </location>
</feature>
<evidence type="ECO:0000256" key="1">
    <source>
        <dbReference type="SAM" id="Phobius"/>
    </source>
</evidence>
<keyword evidence="1" id="KW-0812">Transmembrane</keyword>
<keyword evidence="1" id="KW-0472">Membrane</keyword>